<dbReference type="InterPro" id="IPR029056">
    <property type="entry name" value="Ribokinase-like"/>
</dbReference>
<sequence>MIISCGEALIDFFKIDETGDFKPLLGGSLMNVAVAMAKAGNNAALMTNLSTDQFGDRFFNYLIENNVSTKYVVRSDHQTGLMVVAYNADKSASYNYYGHNSAELSYEYNAQTLGLSDDVNCLHFGSFCLVIGKTASSYPALIADEHKNRIISIDLNIRDTVEGDMQLWDASFDKLLPMTHIAKASADDVMLMHGLDKMSQASCFEYMQSWQDKGAKMSVITDADKGAYILWKGEQIHLMGKKADIIDTVGAGDCFMANFLCKLDRDGLLNVDGFDDISVDQVKAAAGYAIDAATFTIAHKGAVFPAPTDL</sequence>
<protein>
    <recommendedName>
        <fullName evidence="6">Carbohydrate kinase PfkB domain-containing protein</fullName>
    </recommendedName>
</protein>
<dbReference type="PANTHER" id="PTHR43085">
    <property type="entry name" value="HEXOKINASE FAMILY MEMBER"/>
    <property type="match status" value="1"/>
</dbReference>
<organism evidence="7">
    <name type="scientific">OCS116 cluster bacterium</name>
    <dbReference type="NCBI Taxonomy" id="2030921"/>
    <lineage>
        <taxon>Bacteria</taxon>
        <taxon>Pseudomonadati</taxon>
        <taxon>Pseudomonadota</taxon>
        <taxon>Alphaproteobacteria</taxon>
        <taxon>OCS116 cluster</taxon>
    </lineage>
</organism>
<accession>A0A2A4YUU4</accession>
<keyword evidence="5" id="KW-0067">ATP-binding</keyword>
<evidence type="ECO:0000256" key="3">
    <source>
        <dbReference type="ARBA" id="ARBA00022741"/>
    </source>
</evidence>
<comment type="caution">
    <text evidence="7">The sequence shown here is derived from an EMBL/GenBank/DDBJ whole genome shotgun (WGS) entry which is preliminary data.</text>
</comment>
<dbReference type="GO" id="GO:0005524">
    <property type="term" value="F:ATP binding"/>
    <property type="evidence" value="ECO:0007669"/>
    <property type="project" value="UniProtKB-KW"/>
</dbReference>
<evidence type="ECO:0000256" key="1">
    <source>
        <dbReference type="ARBA" id="ARBA00010688"/>
    </source>
</evidence>
<reference key="1">
    <citation type="submission" date="2017-08" db="EMBL/GenBank/DDBJ databases">
        <title>A dynamic microbial community with high functional redundancy inhabits the cold, oxic subseafloor aquifer.</title>
        <authorList>
            <person name="Tully B.J."/>
            <person name="Wheat C.G."/>
            <person name="Glazer B.T."/>
            <person name="Huber J.A."/>
        </authorList>
    </citation>
    <scope>NUCLEOTIDE SEQUENCE [LARGE SCALE GENOMIC DNA]</scope>
</reference>
<reference evidence="7" key="2">
    <citation type="journal article" date="2018" name="ISME J.">
        <title>A dynamic microbial community with high functional redundancy inhabits the cold, oxic subseafloor aquifer.</title>
        <authorList>
            <person name="Tully B.J."/>
            <person name="Wheat C.G."/>
            <person name="Glazer B.T."/>
            <person name="Huber J.A."/>
        </authorList>
    </citation>
    <scope>NUCLEOTIDE SEQUENCE</scope>
    <source>
        <strain evidence="7">NORP83</strain>
    </source>
</reference>
<proteinExistence type="inferred from homology"/>
<keyword evidence="3" id="KW-0547">Nucleotide-binding</keyword>
<evidence type="ECO:0000256" key="4">
    <source>
        <dbReference type="ARBA" id="ARBA00022777"/>
    </source>
</evidence>
<dbReference type="InterPro" id="IPR050306">
    <property type="entry name" value="PfkB_Carbo_kinase"/>
</dbReference>
<evidence type="ECO:0000259" key="6">
    <source>
        <dbReference type="Pfam" id="PF00294"/>
    </source>
</evidence>
<evidence type="ECO:0000256" key="5">
    <source>
        <dbReference type="ARBA" id="ARBA00022840"/>
    </source>
</evidence>
<dbReference type="GO" id="GO:0016301">
    <property type="term" value="F:kinase activity"/>
    <property type="evidence" value="ECO:0007669"/>
    <property type="project" value="UniProtKB-KW"/>
</dbReference>
<evidence type="ECO:0000256" key="2">
    <source>
        <dbReference type="ARBA" id="ARBA00022679"/>
    </source>
</evidence>
<dbReference type="Gene3D" id="3.40.1190.20">
    <property type="match status" value="1"/>
</dbReference>
<feature type="domain" description="Carbohydrate kinase PfkB" evidence="6">
    <location>
        <begin position="3"/>
        <end position="308"/>
    </location>
</feature>
<dbReference type="Pfam" id="PF00294">
    <property type="entry name" value="PfkB"/>
    <property type="match status" value="1"/>
</dbReference>
<keyword evidence="4" id="KW-0418">Kinase</keyword>
<dbReference type="PANTHER" id="PTHR43085:SF1">
    <property type="entry name" value="PSEUDOURIDINE KINASE-RELATED"/>
    <property type="match status" value="1"/>
</dbReference>
<dbReference type="SUPFAM" id="SSF53613">
    <property type="entry name" value="Ribokinase-like"/>
    <property type="match status" value="1"/>
</dbReference>
<comment type="similarity">
    <text evidence="1">Belongs to the carbohydrate kinase PfkB family.</text>
</comment>
<dbReference type="EMBL" id="NVUS01000020">
    <property type="protein sequence ID" value="PCI98628.1"/>
    <property type="molecule type" value="Genomic_DNA"/>
</dbReference>
<name>A0A2A4YUU4_9PROT</name>
<dbReference type="AlphaFoldDB" id="A0A2A4YUU4"/>
<dbReference type="InterPro" id="IPR011611">
    <property type="entry name" value="PfkB_dom"/>
</dbReference>
<gene>
    <name evidence="7" type="ORF">COB13_13285</name>
</gene>
<keyword evidence="2" id="KW-0808">Transferase</keyword>
<evidence type="ECO:0000313" key="7">
    <source>
        <dbReference type="EMBL" id="PCI98628.1"/>
    </source>
</evidence>